<organism evidence="1">
    <name type="scientific">freshwater metagenome</name>
    <dbReference type="NCBI Taxonomy" id="449393"/>
    <lineage>
        <taxon>unclassified sequences</taxon>
        <taxon>metagenomes</taxon>
        <taxon>ecological metagenomes</taxon>
    </lineage>
</organism>
<sequence length="123" mass="12297">MKSALPRLLIVAASGLFGISACSSSDSSDTPAAGSASVVTAVGTDDQVIEQFSQVWVGQAGAAGFAANQACVMTVAAKLDTADVQKLRENINLPELSSAGQALLDDGLGKCLAVPATTTTNTP</sequence>
<name>A0A6J6YIF3_9ZZZZ</name>
<dbReference type="AlphaFoldDB" id="A0A6J6YIF3"/>
<dbReference type="EMBL" id="CAFAAI010000270">
    <property type="protein sequence ID" value="CAB4808839.1"/>
    <property type="molecule type" value="Genomic_DNA"/>
</dbReference>
<proteinExistence type="predicted"/>
<protein>
    <submittedName>
        <fullName evidence="1">Unannotated protein</fullName>
    </submittedName>
</protein>
<gene>
    <name evidence="1" type="ORF">UFOPK2992_01439</name>
</gene>
<dbReference type="PROSITE" id="PS51257">
    <property type="entry name" value="PROKAR_LIPOPROTEIN"/>
    <property type="match status" value="1"/>
</dbReference>
<reference evidence="1" key="1">
    <citation type="submission" date="2020-05" db="EMBL/GenBank/DDBJ databases">
        <authorList>
            <person name="Chiriac C."/>
            <person name="Salcher M."/>
            <person name="Ghai R."/>
            <person name="Kavagutti S V."/>
        </authorList>
    </citation>
    <scope>NUCLEOTIDE SEQUENCE</scope>
</reference>
<accession>A0A6J6YIF3</accession>
<evidence type="ECO:0000313" key="1">
    <source>
        <dbReference type="EMBL" id="CAB4808839.1"/>
    </source>
</evidence>